<organism evidence="1 2">
    <name type="scientific">Oryzias melastigma</name>
    <name type="common">Marine medaka</name>
    <dbReference type="NCBI Taxonomy" id="30732"/>
    <lineage>
        <taxon>Eukaryota</taxon>
        <taxon>Metazoa</taxon>
        <taxon>Chordata</taxon>
        <taxon>Craniata</taxon>
        <taxon>Vertebrata</taxon>
        <taxon>Euteleostomi</taxon>
        <taxon>Actinopterygii</taxon>
        <taxon>Neopterygii</taxon>
        <taxon>Teleostei</taxon>
        <taxon>Neoteleostei</taxon>
        <taxon>Acanthomorphata</taxon>
        <taxon>Ovalentaria</taxon>
        <taxon>Atherinomorphae</taxon>
        <taxon>Beloniformes</taxon>
        <taxon>Adrianichthyidae</taxon>
        <taxon>Oryziinae</taxon>
        <taxon>Oryzias</taxon>
    </lineage>
</organism>
<dbReference type="AlphaFoldDB" id="A0A834FIX8"/>
<evidence type="ECO:0000313" key="1">
    <source>
        <dbReference type="EMBL" id="KAF6735038.1"/>
    </source>
</evidence>
<proteinExistence type="predicted"/>
<name>A0A834FIX8_ORYME</name>
<comment type="caution">
    <text evidence="1">The sequence shown here is derived from an EMBL/GenBank/DDBJ whole genome shotgun (WGS) entry which is preliminary data.</text>
</comment>
<evidence type="ECO:0000313" key="2">
    <source>
        <dbReference type="Proteomes" id="UP000646548"/>
    </source>
</evidence>
<dbReference type="EMBL" id="WKFB01000120">
    <property type="protein sequence ID" value="KAF6735038.1"/>
    <property type="molecule type" value="Genomic_DNA"/>
</dbReference>
<gene>
    <name evidence="1" type="ORF">FQA47_002622</name>
</gene>
<protein>
    <submittedName>
        <fullName evidence="1">Uncharacterized protein</fullName>
    </submittedName>
</protein>
<dbReference type="Proteomes" id="UP000646548">
    <property type="component" value="Unassembled WGS sequence"/>
</dbReference>
<sequence>MFLNTPIRPLLLLYTSDGSAREKETRSVRTGVVYLLECAVYMPVLNVLTLRGTVEQLAFCSPREAHEGDAKHTMSAAGRSLLTKGSSVVIDSKKKKKCL</sequence>
<accession>A0A834FIX8</accession>
<reference evidence="1" key="1">
    <citation type="journal article" name="BMC Genomics">
        <title>Long-read sequencing and de novo genome assembly of marine medaka (Oryzias melastigma).</title>
        <authorList>
            <person name="Liang P."/>
            <person name="Saqib H.S.A."/>
            <person name="Ni X."/>
            <person name="Shen Y."/>
        </authorList>
    </citation>
    <scope>NUCLEOTIDE SEQUENCE</scope>
    <source>
        <strain evidence="1">Bigg-433</strain>
    </source>
</reference>